<gene>
    <name evidence="2" type="ORF">MUN79_21460</name>
</gene>
<dbReference type="PIRSF" id="PIRSF012641">
    <property type="entry name" value="UCP012641"/>
    <property type="match status" value="1"/>
</dbReference>
<dbReference type="Pfam" id="PF10005">
    <property type="entry name" value="Zn_ribbon_DZR_6"/>
    <property type="match status" value="1"/>
</dbReference>
<accession>A0A8T9Q0A2</accession>
<feature type="domain" description="Zinc-ribbon" evidence="1">
    <location>
        <begin position="3"/>
        <end position="97"/>
    </location>
</feature>
<evidence type="ECO:0000313" key="2">
    <source>
        <dbReference type="EMBL" id="UOQ71196.1"/>
    </source>
</evidence>
<sequence>MKLFKCTHCQQLVYFENDRCEQCQYPLGFDPTQLRIVALQEHADQSFQQVGNPQQQQQTYRYCANHAEQACNWLVPAASPEEFCRACALNSTIPKLSKPEHRQRWLTLEKAKHRLVYTLLRLGLPLVSKTENPDTGLAFDFLADKPEEGGQKVMTGHDNGLITINIAEADDIEREMARKAMHEVYRTVLGHFRHEVGHYYWDRLVDNTAWLEEFRQLFGDDRQDYGEALKVHYDQGAPTDWQEHFISEYATTHPWEDWAETWAHYLHIVDTLETAHAFGLEINPGVAPASAQMSADICLDPYHLDKLDTILDLWVPLTFALNSLNRSMGLPDPYPFIINPDVRRKLDFVHRVCHQPQLSPVQPTLQ</sequence>
<dbReference type="InterPro" id="IPR011201">
    <property type="entry name" value="Zinc-ribbon_6_bact"/>
</dbReference>
<protein>
    <submittedName>
        <fullName evidence="2">Putative zinc-binding peptidase</fullName>
    </submittedName>
</protein>
<name>A0A8T9Q0A2_9BACT</name>
<dbReference type="Gene3D" id="3.40.390.70">
    <property type="match status" value="1"/>
</dbReference>
<proteinExistence type="predicted"/>
<reference evidence="2" key="1">
    <citation type="submission" date="2022-04" db="EMBL/GenBank/DDBJ databases">
        <title>Hymenobacter sp. isolated from the air.</title>
        <authorList>
            <person name="Won M."/>
            <person name="Lee C.-M."/>
            <person name="Woen H.-Y."/>
            <person name="Kwon S.-W."/>
        </authorList>
    </citation>
    <scope>NUCLEOTIDE SEQUENCE</scope>
    <source>
        <strain evidence="2">5116S-3</strain>
    </source>
</reference>
<dbReference type="Pfam" id="PF15887">
    <property type="entry name" value="Peptidase_Mx"/>
    <property type="match status" value="1"/>
</dbReference>
<dbReference type="RefSeq" id="WP_244674604.1">
    <property type="nucleotide sequence ID" value="NZ_CP095046.1"/>
</dbReference>
<dbReference type="EMBL" id="CP095046">
    <property type="protein sequence ID" value="UOQ71196.1"/>
    <property type="molecule type" value="Genomic_DNA"/>
</dbReference>
<keyword evidence="3" id="KW-1185">Reference proteome</keyword>
<dbReference type="Proteomes" id="UP000831796">
    <property type="component" value="Chromosome"/>
</dbReference>
<dbReference type="AlphaFoldDB" id="A0A8T9Q0A2"/>
<organism evidence="2 3">
    <name type="scientific">Hymenobacter cellulosilyticus</name>
    <dbReference type="NCBI Taxonomy" id="2932248"/>
    <lineage>
        <taxon>Bacteria</taxon>
        <taxon>Pseudomonadati</taxon>
        <taxon>Bacteroidota</taxon>
        <taxon>Cytophagia</taxon>
        <taxon>Cytophagales</taxon>
        <taxon>Hymenobacteraceae</taxon>
        <taxon>Hymenobacter</taxon>
    </lineage>
</organism>
<evidence type="ECO:0000259" key="1">
    <source>
        <dbReference type="Pfam" id="PF10005"/>
    </source>
</evidence>
<dbReference type="InterPro" id="IPR031321">
    <property type="entry name" value="UCP012641"/>
</dbReference>
<evidence type="ECO:0000313" key="3">
    <source>
        <dbReference type="Proteomes" id="UP000831796"/>
    </source>
</evidence>
<dbReference type="KEGG" id="hcu:MUN79_21460"/>